<feature type="region of interest" description="Disordered" evidence="1">
    <location>
        <begin position="1"/>
        <end position="32"/>
    </location>
</feature>
<keyword evidence="3" id="KW-1185">Reference proteome</keyword>
<evidence type="ECO:0000313" key="2">
    <source>
        <dbReference type="EMBL" id="PSL17666.1"/>
    </source>
</evidence>
<reference evidence="2 3" key="1">
    <citation type="submission" date="2018-03" db="EMBL/GenBank/DDBJ databases">
        <title>Genomic Encyclopedia of Archaeal and Bacterial Type Strains, Phase II (KMG-II): from individual species to whole genera.</title>
        <authorList>
            <person name="Goeker M."/>
        </authorList>
    </citation>
    <scope>NUCLEOTIDE SEQUENCE [LARGE SCALE GENOMIC DNA]</scope>
    <source>
        <strain evidence="2 3">DSM 100673</strain>
    </source>
</reference>
<evidence type="ECO:0000313" key="3">
    <source>
        <dbReference type="Proteomes" id="UP000240418"/>
    </source>
</evidence>
<protein>
    <submittedName>
        <fullName evidence="2">Uncharacterized protein</fullName>
    </submittedName>
</protein>
<evidence type="ECO:0000256" key="1">
    <source>
        <dbReference type="SAM" id="MobiDB-lite"/>
    </source>
</evidence>
<gene>
    <name evidence="2" type="ORF">CLV88_11513</name>
</gene>
<dbReference type="Proteomes" id="UP000240418">
    <property type="component" value="Unassembled WGS sequence"/>
</dbReference>
<name>A0A2P8F7G6_9RHOB</name>
<sequence length="32" mass="3512">MRSVLNAIQSDKKGEFQARLSPVQGAEHEVDA</sequence>
<proteinExistence type="predicted"/>
<comment type="caution">
    <text evidence="2">The sequence shown here is derived from an EMBL/GenBank/DDBJ whole genome shotgun (WGS) entry which is preliminary data.</text>
</comment>
<dbReference type="AlphaFoldDB" id="A0A2P8F7G6"/>
<accession>A0A2P8F7G6</accession>
<organism evidence="2 3">
    <name type="scientific">Shimia abyssi</name>
    <dbReference type="NCBI Taxonomy" id="1662395"/>
    <lineage>
        <taxon>Bacteria</taxon>
        <taxon>Pseudomonadati</taxon>
        <taxon>Pseudomonadota</taxon>
        <taxon>Alphaproteobacteria</taxon>
        <taxon>Rhodobacterales</taxon>
        <taxon>Roseobacteraceae</taxon>
    </lineage>
</organism>
<dbReference type="EMBL" id="PYGJ01000015">
    <property type="protein sequence ID" value="PSL17666.1"/>
    <property type="molecule type" value="Genomic_DNA"/>
</dbReference>